<dbReference type="AlphaFoldDB" id="A0A2N3V4V5"/>
<comment type="caution">
    <text evidence="1">The sequence shown here is derived from an EMBL/GenBank/DDBJ whole genome shotgun (WGS) entry which is preliminary data.</text>
</comment>
<protein>
    <submittedName>
        <fullName evidence="1">Uncharacterized protein</fullName>
    </submittedName>
</protein>
<dbReference type="OrthoDB" id="8421706at2"/>
<gene>
    <name evidence="1" type="ORF">ATK86_7590</name>
</gene>
<sequence>MRISPAQSDWVPDACTLSTVEQPIRVAEFHRFFADAVHSTTRLSPTRLDLQLVADVEAVVRDLASRESSCCSFFTFGFDSAGTNLVMQVGAPAAYAEVLDAFAARVEAANRGRQ</sequence>
<keyword evidence="2" id="KW-1185">Reference proteome</keyword>
<evidence type="ECO:0000313" key="1">
    <source>
        <dbReference type="EMBL" id="PKV76652.1"/>
    </source>
</evidence>
<proteinExistence type="predicted"/>
<dbReference type="Proteomes" id="UP000233766">
    <property type="component" value="Unassembled WGS sequence"/>
</dbReference>
<organism evidence="1 2">
    <name type="scientific">Nocardia fluminea</name>
    <dbReference type="NCBI Taxonomy" id="134984"/>
    <lineage>
        <taxon>Bacteria</taxon>
        <taxon>Bacillati</taxon>
        <taxon>Actinomycetota</taxon>
        <taxon>Actinomycetes</taxon>
        <taxon>Mycobacteriales</taxon>
        <taxon>Nocardiaceae</taxon>
        <taxon>Nocardia</taxon>
    </lineage>
</organism>
<name>A0A2N3V4V5_9NOCA</name>
<reference evidence="1 2" key="1">
    <citation type="submission" date="2017-12" db="EMBL/GenBank/DDBJ databases">
        <title>Sequencing the genomes of 1000 Actinobacteria strains.</title>
        <authorList>
            <person name="Klenk H.-P."/>
        </authorList>
    </citation>
    <scope>NUCLEOTIDE SEQUENCE [LARGE SCALE GENOMIC DNA]</scope>
    <source>
        <strain evidence="1 2">DSM 44489</strain>
    </source>
</reference>
<dbReference type="RefSeq" id="WP_101469290.1">
    <property type="nucleotide sequence ID" value="NZ_PJMW01000004.1"/>
</dbReference>
<evidence type="ECO:0000313" key="2">
    <source>
        <dbReference type="Proteomes" id="UP000233766"/>
    </source>
</evidence>
<dbReference type="EMBL" id="PJMW01000004">
    <property type="protein sequence ID" value="PKV76652.1"/>
    <property type="molecule type" value="Genomic_DNA"/>
</dbReference>
<accession>A0A2N3V4V5</accession>